<dbReference type="GO" id="GO:0005763">
    <property type="term" value="C:mitochondrial small ribosomal subunit"/>
    <property type="evidence" value="ECO:0007669"/>
    <property type="project" value="TreeGrafter"/>
</dbReference>
<evidence type="ECO:0000256" key="1">
    <source>
        <dbReference type="ARBA" id="ARBA00004173"/>
    </source>
</evidence>
<feature type="region of interest" description="Disordered" evidence="8">
    <location>
        <begin position="170"/>
        <end position="192"/>
    </location>
</feature>
<dbReference type="Proteomes" id="UP000001876">
    <property type="component" value="Unassembled WGS sequence"/>
</dbReference>
<dbReference type="STRING" id="564608.C1MPA4"/>
<dbReference type="OMA" id="HPWHESE"/>
<organism evidence="10">
    <name type="scientific">Micromonas pusilla (strain CCMP1545)</name>
    <name type="common">Picoplanktonic green alga</name>
    <dbReference type="NCBI Taxonomy" id="564608"/>
    <lineage>
        <taxon>Eukaryota</taxon>
        <taxon>Viridiplantae</taxon>
        <taxon>Chlorophyta</taxon>
        <taxon>Mamiellophyceae</taxon>
        <taxon>Mamiellales</taxon>
        <taxon>Mamiellaceae</taxon>
        <taxon>Micromonas</taxon>
    </lineage>
</organism>
<evidence type="ECO:0000256" key="7">
    <source>
        <dbReference type="ARBA" id="ARBA00045681"/>
    </source>
</evidence>
<dbReference type="eggNOG" id="KOG2539">
    <property type="taxonomic scope" value="Eukaryota"/>
</dbReference>
<keyword evidence="6" id="KW-0496">Mitochondrion</keyword>
<reference evidence="9 10" key="1">
    <citation type="journal article" date="2009" name="Science">
        <title>Green evolution and dynamic adaptations revealed by genomes of the marine picoeukaryotes Micromonas.</title>
        <authorList>
            <person name="Worden A.Z."/>
            <person name="Lee J.H."/>
            <person name="Mock T."/>
            <person name="Rouze P."/>
            <person name="Simmons M.P."/>
            <person name="Aerts A.L."/>
            <person name="Allen A.E."/>
            <person name="Cuvelier M.L."/>
            <person name="Derelle E."/>
            <person name="Everett M.V."/>
            <person name="Foulon E."/>
            <person name="Grimwood J."/>
            <person name="Gundlach H."/>
            <person name="Henrissat B."/>
            <person name="Napoli C."/>
            <person name="McDonald S.M."/>
            <person name="Parker M.S."/>
            <person name="Rombauts S."/>
            <person name="Salamov A."/>
            <person name="Von Dassow P."/>
            <person name="Badger J.H."/>
            <person name="Coutinho P.M."/>
            <person name="Demir E."/>
            <person name="Dubchak I."/>
            <person name="Gentemann C."/>
            <person name="Eikrem W."/>
            <person name="Gready J.E."/>
            <person name="John U."/>
            <person name="Lanier W."/>
            <person name="Lindquist E.A."/>
            <person name="Lucas S."/>
            <person name="Mayer K.F."/>
            <person name="Moreau H."/>
            <person name="Not F."/>
            <person name="Otillar R."/>
            <person name="Panaud O."/>
            <person name="Pangilinan J."/>
            <person name="Paulsen I."/>
            <person name="Piegu B."/>
            <person name="Poliakov A."/>
            <person name="Robbens S."/>
            <person name="Schmutz J."/>
            <person name="Toulza E."/>
            <person name="Wyss T."/>
            <person name="Zelensky A."/>
            <person name="Zhou K."/>
            <person name="Armbrust E.V."/>
            <person name="Bhattacharya D."/>
            <person name="Goodenough U.W."/>
            <person name="Van de Peer Y."/>
            <person name="Grigoriev I.V."/>
        </authorList>
    </citation>
    <scope>NUCLEOTIDE SEQUENCE [LARGE SCALE GENOMIC DNA]</scope>
    <source>
        <strain evidence="9 10">CCMP1545</strain>
    </source>
</reference>
<evidence type="ECO:0000256" key="6">
    <source>
        <dbReference type="ARBA" id="ARBA00023128"/>
    </source>
</evidence>
<evidence type="ECO:0000256" key="4">
    <source>
        <dbReference type="ARBA" id="ARBA00023004"/>
    </source>
</evidence>
<comment type="function">
    <text evidence="7">Mitochondrial ribosome (mitoribosome) assembly factor. Binds at the interface of the head and body domains of the mitochondrial small ribosomal subunit (mt-SSU), occluding the mRNA channel and preventing compaction of the head domain towards the body. Probable inactive methyltransferase: retains the characteristic folding and ability to bind S-adenosyl-L-methionine, but it probably lost its methyltransferase activity.</text>
</comment>
<dbReference type="GeneID" id="9682690"/>
<dbReference type="PANTHER" id="PTHR13184">
    <property type="entry name" value="37S RIBOSOMAL PROTEIN S22"/>
    <property type="match status" value="1"/>
</dbReference>
<evidence type="ECO:0000256" key="3">
    <source>
        <dbReference type="ARBA" id="ARBA00022946"/>
    </source>
</evidence>
<keyword evidence="5" id="KW-0411">Iron-sulfur</keyword>
<dbReference type="InterPro" id="IPR052571">
    <property type="entry name" value="Mt_RNA_Methyltransferase"/>
</dbReference>
<gene>
    <name evidence="9" type="ORF">MICPUCDRAFT_56202</name>
</gene>
<dbReference type="SUPFAM" id="SSF53335">
    <property type="entry name" value="S-adenosyl-L-methionine-dependent methyltransferases"/>
    <property type="match status" value="1"/>
</dbReference>
<dbReference type="RefSeq" id="XP_003057251.1">
    <property type="nucleotide sequence ID" value="XM_003057205.1"/>
</dbReference>
<dbReference type="GO" id="GO:0006412">
    <property type="term" value="P:translation"/>
    <property type="evidence" value="ECO:0007669"/>
    <property type="project" value="InterPro"/>
</dbReference>
<feature type="compositionally biased region" description="Polar residues" evidence="8">
    <location>
        <begin position="171"/>
        <end position="182"/>
    </location>
</feature>
<keyword evidence="2" id="KW-0479">Metal-binding</keyword>
<proteinExistence type="predicted"/>
<dbReference type="GO" id="GO:0046872">
    <property type="term" value="F:metal ion binding"/>
    <property type="evidence" value="ECO:0007669"/>
    <property type="project" value="UniProtKB-KW"/>
</dbReference>
<protein>
    <submittedName>
        <fullName evidence="9">Predicted protein</fullName>
    </submittedName>
</protein>
<name>C1MPA4_MICPC</name>
<evidence type="ECO:0000313" key="10">
    <source>
        <dbReference type="Proteomes" id="UP000001876"/>
    </source>
</evidence>
<sequence>MRRALSAAAGKLARALDARGGSQIGELANAATRVRPLSSSAGGEASELATTRGELEVSASTRGELDVSETTSPLLPAAMNACDDAVGLLSETDKDDLIAAVHALSARNKGVIELPERLLRAIRVAVRETGATHRQIKQKGRTLLDELKTISRGLKPSVDAEERSVRAWMKNKSQTAGLSPSGANAEESRDELELGEGVEWGVRLPVRKERRLREGVGGLDVARTEKGKKKKPAAPPEAALAYGPLEAAAYAVTRLPMTFGAHQRAFEELAIRAPGFNPKTMLEFGAGPAPALWAARRVFGNVLGNVDERGNATLVDASPSMMAFTRRIAKSVYDEEVSVDLGDLMDGAMETKNNRPLPDPDPWGLTGPVRTVASLRSLSPRARFDLVVASYSLGEIAAGTKHEQHQALLRGGGVDYQEMREKRVSDAVTSLWSKVNLGGALVLIETGTPRGSDLIRFARSIVLEHERQYAEREGTAIDAHVVAPCQHDRKCPMDGLDTWCHFSVRVKRTEMHRQMMKRGRGPELQNERFSYVIIRRISRENAREETLKRAKIIAVEREGQWEGDLDADDADDADDVESDVEDFFTKDEEPMVFGSEAVNYDEYEDEEEELESLTDMAALSSSYTWGRMVRPPMKRKGHVILDLCTADGELSRHIVAKSHARETAVGRGGYKHARKSRWGDLWPFRDPRRLHEITDDAAAVEDFFKDIEDVDVDEVKELLSGSKERTTPEGVGKAKKKPFMNARRPKEVLQFVEMETEIGSKAMEEQIAEGSAEDDPRER</sequence>
<comment type="subcellular location">
    <subcellularLocation>
        <location evidence="1">Mitochondrion</location>
    </subcellularLocation>
</comment>
<accession>C1MPA4</accession>
<evidence type="ECO:0000313" key="9">
    <source>
        <dbReference type="EMBL" id="EEH58896.1"/>
    </source>
</evidence>
<dbReference type="AlphaFoldDB" id="C1MPA4"/>
<dbReference type="GO" id="GO:0008168">
    <property type="term" value="F:methyltransferase activity"/>
    <property type="evidence" value="ECO:0007669"/>
    <property type="project" value="InterPro"/>
</dbReference>
<dbReference type="EMBL" id="GG663737">
    <property type="protein sequence ID" value="EEH58896.1"/>
    <property type="molecule type" value="Genomic_DNA"/>
</dbReference>
<evidence type="ECO:0000256" key="5">
    <source>
        <dbReference type="ARBA" id="ARBA00023014"/>
    </source>
</evidence>
<keyword evidence="4" id="KW-0408">Iron</keyword>
<dbReference type="GO" id="GO:0051536">
    <property type="term" value="F:iron-sulfur cluster binding"/>
    <property type="evidence" value="ECO:0007669"/>
    <property type="project" value="UniProtKB-KW"/>
</dbReference>
<dbReference type="Gene3D" id="3.40.50.150">
    <property type="entry name" value="Vaccinia Virus protein VP39"/>
    <property type="match status" value="1"/>
</dbReference>
<keyword evidence="3" id="KW-0809">Transit peptide</keyword>
<dbReference type="OrthoDB" id="421327at2759"/>
<dbReference type="PANTHER" id="PTHR13184:SF5">
    <property type="entry name" value="METHYLTRANSFERASE-LIKE PROTEIN 17, MITOCHONDRIAL"/>
    <property type="match status" value="1"/>
</dbReference>
<keyword evidence="10" id="KW-1185">Reference proteome</keyword>
<dbReference type="Pfam" id="PF09243">
    <property type="entry name" value="Rsm22"/>
    <property type="match status" value="3"/>
</dbReference>
<dbReference type="KEGG" id="mpp:MICPUCDRAFT_56202"/>
<dbReference type="InterPro" id="IPR015324">
    <property type="entry name" value="Ribosomal_Rsm22-like"/>
</dbReference>
<dbReference type="GO" id="GO:0003735">
    <property type="term" value="F:structural constituent of ribosome"/>
    <property type="evidence" value="ECO:0007669"/>
    <property type="project" value="TreeGrafter"/>
</dbReference>
<evidence type="ECO:0000256" key="2">
    <source>
        <dbReference type="ARBA" id="ARBA00022723"/>
    </source>
</evidence>
<evidence type="ECO:0000256" key="8">
    <source>
        <dbReference type="SAM" id="MobiDB-lite"/>
    </source>
</evidence>
<dbReference type="InterPro" id="IPR029063">
    <property type="entry name" value="SAM-dependent_MTases_sf"/>
</dbReference>